<feature type="transmembrane region" description="Helical" evidence="1">
    <location>
        <begin position="21"/>
        <end position="44"/>
    </location>
</feature>
<comment type="caution">
    <text evidence="2">The sequence shown here is derived from an EMBL/GenBank/DDBJ whole genome shotgun (WGS) entry which is preliminary data.</text>
</comment>
<organism evidence="2 3">
    <name type="scientific">Pyricularia grisea</name>
    <name type="common">Crabgrass-specific blast fungus</name>
    <name type="synonym">Magnaporthe grisea</name>
    <dbReference type="NCBI Taxonomy" id="148305"/>
    <lineage>
        <taxon>Eukaryota</taxon>
        <taxon>Fungi</taxon>
        <taxon>Dikarya</taxon>
        <taxon>Ascomycota</taxon>
        <taxon>Pezizomycotina</taxon>
        <taxon>Sordariomycetes</taxon>
        <taxon>Sordariomycetidae</taxon>
        <taxon>Magnaporthales</taxon>
        <taxon>Pyriculariaceae</taxon>
        <taxon>Pyricularia</taxon>
    </lineage>
</organism>
<feature type="transmembrane region" description="Helical" evidence="1">
    <location>
        <begin position="188"/>
        <end position="209"/>
    </location>
</feature>
<evidence type="ECO:0000313" key="2">
    <source>
        <dbReference type="EMBL" id="KAI6299284.1"/>
    </source>
</evidence>
<keyword evidence="1" id="KW-0472">Membrane</keyword>
<dbReference type="PANTHER" id="PTHR37992:SF1">
    <property type="entry name" value="DUF1774-DOMAIN-CONTAINING PROTEIN"/>
    <property type="match status" value="1"/>
</dbReference>
<gene>
    <name evidence="2" type="ORF">MCOR33_004810</name>
</gene>
<protein>
    <recommendedName>
        <fullName evidence="4">DUF1774-domain-containing protein</fullName>
    </recommendedName>
</protein>
<feature type="transmembrane region" description="Helical" evidence="1">
    <location>
        <begin position="242"/>
        <end position="264"/>
    </location>
</feature>
<dbReference type="InterPro" id="IPR013920">
    <property type="entry name" value="DUF1774_fun"/>
</dbReference>
<feature type="transmembrane region" description="Helical" evidence="1">
    <location>
        <begin position="77"/>
        <end position="95"/>
    </location>
</feature>
<feature type="transmembrane region" description="Helical" evidence="1">
    <location>
        <begin position="116"/>
        <end position="138"/>
    </location>
</feature>
<keyword evidence="1" id="KW-0812">Transmembrane</keyword>
<accession>A0ABQ8NMA2</accession>
<keyword evidence="1" id="KW-1133">Transmembrane helix</keyword>
<proteinExistence type="predicted"/>
<dbReference type="Pfam" id="PF08611">
    <property type="entry name" value="DUF1774"/>
    <property type="match status" value="1"/>
</dbReference>
<dbReference type="PANTHER" id="PTHR37992">
    <property type="entry name" value="EXPRESSED PROTEIN"/>
    <property type="match status" value="1"/>
</dbReference>
<sequence>MDRLSNINPFSKRDSHSANAVITYKILTITSWLLSLLSSVYYTFNDDHDAFHIRRRIWDINDLYLTGFRLDHMITSLYWLALFILQVGYASFLFSTNLDRKNQACAVGSHFILNNLLHFAFVMLFVYGHFVWAEVVLIVNFANLTFLYFRHNTYPRFIHTPVVSGPLAWTFVAIYWNGAIMVHHPEALVARIFANIFIWSIFVYGLFFLVMYKDYTMGFSLSVLAASLGVAQFLRQVIALQWIFAFTIMAVLFVLSLVVAFPAWTGRESSAPPQDAERAPLLHGN</sequence>
<dbReference type="Proteomes" id="UP001059893">
    <property type="component" value="Unassembled WGS sequence"/>
</dbReference>
<dbReference type="EMBL" id="JABSND010000073">
    <property type="protein sequence ID" value="KAI6299284.1"/>
    <property type="molecule type" value="Genomic_DNA"/>
</dbReference>
<feature type="transmembrane region" description="Helical" evidence="1">
    <location>
        <begin position="158"/>
        <end position="176"/>
    </location>
</feature>
<evidence type="ECO:0008006" key="4">
    <source>
        <dbReference type="Google" id="ProtNLM"/>
    </source>
</evidence>
<evidence type="ECO:0000256" key="1">
    <source>
        <dbReference type="SAM" id="Phobius"/>
    </source>
</evidence>
<reference evidence="2" key="1">
    <citation type="submission" date="2021-01" db="EMBL/GenBank/DDBJ databases">
        <title>Deciphering the adaptive evolutionary patterns associated with biogeogrpahic diversity in the finger millet blast pathogen Magnaporthe oryzae in Eastern Africa.</title>
        <authorList>
            <person name="Onyema G."/>
            <person name="Shittu T.A."/>
            <person name="Dodsworth S."/>
            <person name="Devilliers S."/>
            <person name="Muthumeenakshi S."/>
            <person name="Sreenivasaprasad S."/>
        </authorList>
    </citation>
    <scope>NUCLEOTIDE SEQUENCE</scope>
    <source>
        <strain evidence="2">D15/s37</strain>
    </source>
</reference>
<keyword evidence="3" id="KW-1185">Reference proteome</keyword>
<evidence type="ECO:0000313" key="3">
    <source>
        <dbReference type="Proteomes" id="UP001059893"/>
    </source>
</evidence>
<name>A0ABQ8NMA2_PYRGI</name>